<dbReference type="GO" id="GO:0005737">
    <property type="term" value="C:cytoplasm"/>
    <property type="evidence" value="ECO:0007669"/>
    <property type="project" value="TreeGrafter"/>
</dbReference>
<accession>A0A835W7T6</accession>
<dbReference type="Gene3D" id="3.50.7.10">
    <property type="entry name" value="GroEL"/>
    <property type="match status" value="1"/>
</dbReference>
<evidence type="ECO:0000313" key="2">
    <source>
        <dbReference type="Proteomes" id="UP000650467"/>
    </source>
</evidence>
<name>A0A835W7T6_CHLIN</name>
<keyword evidence="2" id="KW-1185">Reference proteome</keyword>
<protein>
    <submittedName>
        <fullName evidence="1">Uncharacterized protein</fullName>
    </submittedName>
</protein>
<dbReference type="Proteomes" id="UP000650467">
    <property type="component" value="Unassembled WGS sequence"/>
</dbReference>
<dbReference type="GO" id="GO:0032502">
    <property type="term" value="P:developmental process"/>
    <property type="evidence" value="ECO:0007669"/>
    <property type="project" value="TreeGrafter"/>
</dbReference>
<reference evidence="1" key="1">
    <citation type="journal article" date="2020" name="bioRxiv">
        <title>Comparative genomics of Chlamydomonas.</title>
        <authorList>
            <person name="Craig R.J."/>
            <person name="Hasan A.R."/>
            <person name="Ness R.W."/>
            <person name="Keightley P.D."/>
        </authorList>
    </citation>
    <scope>NUCLEOTIDE SEQUENCE</scope>
    <source>
        <strain evidence="1">SAG 7.73</strain>
    </source>
</reference>
<dbReference type="OrthoDB" id="528704at2759"/>
<gene>
    <name evidence="1" type="ORF">HXX76_002743</name>
</gene>
<comment type="caution">
    <text evidence="1">The sequence shown here is derived from an EMBL/GenBank/DDBJ whole genome shotgun (WGS) entry which is preliminary data.</text>
</comment>
<dbReference type="GO" id="GO:0060271">
    <property type="term" value="P:cilium assembly"/>
    <property type="evidence" value="ECO:0007669"/>
    <property type="project" value="InterPro"/>
</dbReference>
<dbReference type="InterPro" id="IPR027409">
    <property type="entry name" value="GroEL-like_apical_dom_sf"/>
</dbReference>
<dbReference type="SUPFAM" id="SSF52029">
    <property type="entry name" value="GroEL apical domain-like"/>
    <property type="match status" value="1"/>
</dbReference>
<sequence length="356" mass="37256">MTAGIRADSAFQQLLFSGTAVAQYAEFGEGGLLSITLAAKLIQAVLERCRSRRDRYEACATLELIGTRLLDALSCGTEGLPRIPCTSLQQYLALSRGVLAPKLLRVLDAEELEHLVLAVTEAFVNSLPGQPSGDAASSTATSARASVHCLRGAAVTDSCVLPGVVLQITDLPAEALELLSVDVEAQAGEAAAVEVGVLLLACSLDTHRNQYNSADVGGGAGAAPARGVPVVMEQREELAPGEAEEAELAGLVASLQAALEPASNIRMVVCQKGIHPALQEWLLARGVVPCQRLGAARLSALALLAGCTPLDTIAGPASGHQRANTGFSRMRLSTVGVRRMRSRTTCGRLWRQPSSF</sequence>
<dbReference type="GO" id="GO:0051131">
    <property type="term" value="P:chaperone-mediated protein complex assembly"/>
    <property type="evidence" value="ECO:0007669"/>
    <property type="project" value="TreeGrafter"/>
</dbReference>
<dbReference type="EMBL" id="JAEHOC010000004">
    <property type="protein sequence ID" value="KAG2442660.1"/>
    <property type="molecule type" value="Genomic_DNA"/>
</dbReference>
<dbReference type="PANTHER" id="PTHR46787">
    <property type="entry name" value="SYNDROMES PUTATIVE CHAPERONIN-RELATED"/>
    <property type="match status" value="1"/>
</dbReference>
<dbReference type="InterPro" id="IPR028790">
    <property type="entry name" value="MKKS"/>
</dbReference>
<dbReference type="GO" id="GO:0005634">
    <property type="term" value="C:nucleus"/>
    <property type="evidence" value="ECO:0007669"/>
    <property type="project" value="TreeGrafter"/>
</dbReference>
<evidence type="ECO:0000313" key="1">
    <source>
        <dbReference type="EMBL" id="KAG2442660.1"/>
    </source>
</evidence>
<proteinExistence type="predicted"/>
<dbReference type="PANTHER" id="PTHR46787:SF1">
    <property type="entry name" value="MOLECULAR CHAPERONE MKKS"/>
    <property type="match status" value="1"/>
</dbReference>
<dbReference type="GO" id="GO:0006457">
    <property type="term" value="P:protein folding"/>
    <property type="evidence" value="ECO:0007669"/>
    <property type="project" value="InterPro"/>
</dbReference>
<dbReference type="GO" id="GO:0051082">
    <property type="term" value="F:unfolded protein binding"/>
    <property type="evidence" value="ECO:0007669"/>
    <property type="project" value="InterPro"/>
</dbReference>
<dbReference type="AlphaFoldDB" id="A0A835W7T6"/>
<organism evidence="1 2">
    <name type="scientific">Chlamydomonas incerta</name>
    <dbReference type="NCBI Taxonomy" id="51695"/>
    <lineage>
        <taxon>Eukaryota</taxon>
        <taxon>Viridiplantae</taxon>
        <taxon>Chlorophyta</taxon>
        <taxon>core chlorophytes</taxon>
        <taxon>Chlorophyceae</taxon>
        <taxon>CS clade</taxon>
        <taxon>Chlamydomonadales</taxon>
        <taxon>Chlamydomonadaceae</taxon>
        <taxon>Chlamydomonas</taxon>
    </lineage>
</organism>